<dbReference type="Gene3D" id="2.70.70.10">
    <property type="entry name" value="Glucose Permease (Domain IIA)"/>
    <property type="match status" value="2"/>
</dbReference>
<feature type="domain" description="M23ase beta-sheet core" evidence="2">
    <location>
        <begin position="330"/>
        <end position="386"/>
    </location>
</feature>
<gene>
    <name evidence="3" type="ORF">US31_C0004G0084</name>
</gene>
<evidence type="ECO:0000256" key="1">
    <source>
        <dbReference type="SAM" id="Coils"/>
    </source>
</evidence>
<dbReference type="PATRIC" id="fig|1618331.3.peg.335"/>
<sequence length="387" mass="43405">MRKRISVLALIFITFFLLFWTTSFALTEDEEKRLTDIQKQIAELQSQLDSARGQEKTLKSQLAYIDTQAKITQLKVDETIAQIDRLEKEISDLSGRIVKLSSTVDSISKVLLERIIETYKYGNYSPVELFLSSNGFSDLLLRIKYIQVAQANDKKVLYQLQATKAAYNDQKEDKETRQVQQEKLQKDLKRYQGQLGEQKKAKEDLLRVTKNDEDRYQSLIAQLRADAASIRRALGSIGVRIGPVKRGDTIAGVGNTGCSTGPHLHFEVMTNAKVEDNKVIGRDNKVDPKPLIDSGQFEKPISSYNGQECGSSCRSGNISTRFGEMYFLGEHKGLDIVEYANTPIHAAADGIAYEFSDSAACYLTGTVGKGVVVDHQNGYVTLYWHIP</sequence>
<dbReference type="EMBL" id="LBSM01000004">
    <property type="protein sequence ID" value="KKQ18522.1"/>
    <property type="molecule type" value="Genomic_DNA"/>
</dbReference>
<accession>A0A0G0FL28</accession>
<proteinExistence type="predicted"/>
<feature type="domain" description="M23ase beta-sheet core" evidence="2">
    <location>
        <begin position="243"/>
        <end position="273"/>
    </location>
</feature>
<dbReference type="SUPFAM" id="SSF51261">
    <property type="entry name" value="Duplicated hybrid motif"/>
    <property type="match status" value="2"/>
</dbReference>
<comment type="caution">
    <text evidence="3">The sequence shown here is derived from an EMBL/GenBank/DDBJ whole genome shotgun (WGS) entry which is preliminary data.</text>
</comment>
<dbReference type="Pfam" id="PF01551">
    <property type="entry name" value="Peptidase_M23"/>
    <property type="match status" value="2"/>
</dbReference>
<organism evidence="3 4">
    <name type="scientific">Berkelbacteria bacterium GW2011_GWA1_36_9</name>
    <dbReference type="NCBI Taxonomy" id="1618331"/>
    <lineage>
        <taxon>Bacteria</taxon>
        <taxon>Candidatus Berkelbacteria</taxon>
    </lineage>
</organism>
<dbReference type="AlphaFoldDB" id="A0A0G0FL28"/>
<feature type="coiled-coil region" evidence="1">
    <location>
        <begin position="27"/>
        <end position="103"/>
    </location>
</feature>
<name>A0A0G0FL28_9BACT</name>
<dbReference type="InterPro" id="IPR011055">
    <property type="entry name" value="Dup_hybrid_motif"/>
</dbReference>
<evidence type="ECO:0000259" key="2">
    <source>
        <dbReference type="Pfam" id="PF01551"/>
    </source>
</evidence>
<dbReference type="GO" id="GO:0004222">
    <property type="term" value="F:metalloendopeptidase activity"/>
    <property type="evidence" value="ECO:0007669"/>
    <property type="project" value="TreeGrafter"/>
</dbReference>
<evidence type="ECO:0000313" key="4">
    <source>
        <dbReference type="Proteomes" id="UP000034508"/>
    </source>
</evidence>
<dbReference type="InterPro" id="IPR016047">
    <property type="entry name" value="M23ase_b-sheet_dom"/>
</dbReference>
<evidence type="ECO:0000313" key="3">
    <source>
        <dbReference type="EMBL" id="KKQ18522.1"/>
    </source>
</evidence>
<dbReference type="PANTHER" id="PTHR21666:SF270">
    <property type="entry name" value="MUREIN HYDROLASE ACTIVATOR ENVC"/>
    <property type="match status" value="1"/>
</dbReference>
<keyword evidence="1" id="KW-0175">Coiled coil</keyword>
<dbReference type="Proteomes" id="UP000034508">
    <property type="component" value="Unassembled WGS sequence"/>
</dbReference>
<reference evidence="3 4" key="1">
    <citation type="journal article" date="2015" name="Nature">
        <title>rRNA introns, odd ribosomes, and small enigmatic genomes across a large radiation of phyla.</title>
        <authorList>
            <person name="Brown C.T."/>
            <person name="Hug L.A."/>
            <person name="Thomas B.C."/>
            <person name="Sharon I."/>
            <person name="Castelle C.J."/>
            <person name="Singh A."/>
            <person name="Wilkins M.J."/>
            <person name="Williams K.H."/>
            <person name="Banfield J.F."/>
        </authorList>
    </citation>
    <scope>NUCLEOTIDE SEQUENCE [LARGE SCALE GENOMIC DNA]</scope>
</reference>
<dbReference type="InterPro" id="IPR050570">
    <property type="entry name" value="Cell_wall_metabolism_enzyme"/>
</dbReference>
<dbReference type="CDD" id="cd12797">
    <property type="entry name" value="M23_peptidase"/>
    <property type="match status" value="2"/>
</dbReference>
<dbReference type="Gene3D" id="6.10.250.3150">
    <property type="match status" value="1"/>
</dbReference>
<dbReference type="PANTHER" id="PTHR21666">
    <property type="entry name" value="PEPTIDASE-RELATED"/>
    <property type="match status" value="1"/>
</dbReference>
<protein>
    <submittedName>
        <fullName evidence="3">Peptidase, M23/M37 family protein</fullName>
    </submittedName>
</protein>